<keyword evidence="3" id="KW-1185">Reference proteome</keyword>
<dbReference type="AlphaFoldDB" id="A0A8H3ZIZ8"/>
<evidence type="ECO:0000313" key="2">
    <source>
        <dbReference type="EMBL" id="KAF0317587.1"/>
    </source>
</evidence>
<evidence type="ECO:0000256" key="1">
    <source>
        <dbReference type="SAM" id="MobiDB-lite"/>
    </source>
</evidence>
<feature type="region of interest" description="Disordered" evidence="1">
    <location>
        <begin position="1"/>
        <end position="35"/>
    </location>
</feature>
<accession>A0A8H3ZIZ8</accession>
<dbReference type="EMBL" id="WOWK01000127">
    <property type="protein sequence ID" value="KAF0317587.1"/>
    <property type="molecule type" value="Genomic_DNA"/>
</dbReference>
<proteinExistence type="predicted"/>
<reference evidence="2 3" key="1">
    <citation type="submission" date="2019-12" db="EMBL/GenBank/DDBJ databases">
        <title>A genome sequence resource for the geographically widespread anthracnose pathogen Colletotrichum asianum.</title>
        <authorList>
            <person name="Meng Y."/>
        </authorList>
    </citation>
    <scope>NUCLEOTIDE SEQUENCE [LARGE SCALE GENOMIC DNA]</scope>
    <source>
        <strain evidence="2 3">ICMP 18580</strain>
    </source>
</reference>
<protein>
    <submittedName>
        <fullName evidence="2">Uncharacterized protein</fullName>
    </submittedName>
</protein>
<evidence type="ECO:0000313" key="3">
    <source>
        <dbReference type="Proteomes" id="UP000434172"/>
    </source>
</evidence>
<dbReference type="Proteomes" id="UP000434172">
    <property type="component" value="Unassembled WGS sequence"/>
</dbReference>
<feature type="compositionally biased region" description="Polar residues" evidence="1">
    <location>
        <begin position="9"/>
        <end position="20"/>
    </location>
</feature>
<gene>
    <name evidence="2" type="ORF">GQ607_015193</name>
</gene>
<name>A0A8H3ZIZ8_9PEZI</name>
<sequence length="67" mass="7194">MDRIDRGLPTSTSRSAQSHFTARPTGPGNANHTARPCLVLPSTRRPVIAPTASPPSARYIADIKRPC</sequence>
<comment type="caution">
    <text evidence="2">The sequence shown here is derived from an EMBL/GenBank/DDBJ whole genome shotgun (WGS) entry which is preliminary data.</text>
</comment>
<organism evidence="2 3">
    <name type="scientific">Colletotrichum asianum</name>
    <dbReference type="NCBI Taxonomy" id="702518"/>
    <lineage>
        <taxon>Eukaryota</taxon>
        <taxon>Fungi</taxon>
        <taxon>Dikarya</taxon>
        <taxon>Ascomycota</taxon>
        <taxon>Pezizomycotina</taxon>
        <taxon>Sordariomycetes</taxon>
        <taxon>Hypocreomycetidae</taxon>
        <taxon>Glomerellales</taxon>
        <taxon>Glomerellaceae</taxon>
        <taxon>Colletotrichum</taxon>
        <taxon>Colletotrichum gloeosporioides species complex</taxon>
    </lineage>
</organism>